<comment type="caution">
    <text evidence="2">The sequence shown here is derived from an EMBL/GenBank/DDBJ whole genome shotgun (WGS) entry which is preliminary data.</text>
</comment>
<evidence type="ECO:0000313" key="3">
    <source>
        <dbReference type="Proteomes" id="UP000475862"/>
    </source>
</evidence>
<dbReference type="EMBL" id="VYZN01000949">
    <property type="protein sequence ID" value="KAE9522603.1"/>
    <property type="molecule type" value="Genomic_DNA"/>
</dbReference>
<evidence type="ECO:0000259" key="1">
    <source>
        <dbReference type="Pfam" id="PF21787"/>
    </source>
</evidence>
<dbReference type="Proteomes" id="UP000475862">
    <property type="component" value="Unassembled WGS sequence"/>
</dbReference>
<dbReference type="InterPro" id="IPR048365">
    <property type="entry name" value="TNP-like_RNaseH_N"/>
</dbReference>
<protein>
    <recommendedName>
        <fullName evidence="1">Transposable element P transposase-like RNase H domain-containing protein</fullName>
    </recommendedName>
</protein>
<accession>A0A6G0SW59</accession>
<keyword evidence="3" id="KW-1185">Reference proteome</keyword>
<name>A0A6G0SW59_APHGL</name>
<dbReference type="AlphaFoldDB" id="A0A6G0SW59"/>
<feature type="domain" description="Transposable element P transposase-like RNase H" evidence="1">
    <location>
        <begin position="70"/>
        <end position="125"/>
    </location>
</feature>
<sequence>MESKKKIYKWTADDIASAITLRSLSPKTYKYLRNEKKYPLPGLSTLRGWAGRFHIEQGILFSILNIMKHKSLISSWRQPIYYQFDTQMTKEILFNIIRQLNEISFDVRGVVSDMGPTNRKLWNELDSSIEKPYFIHPESETKRASEVIQIINDWFDLLNTQFPVDKFVKSYGMDLENQNQLLKKIDEFIMNMRVYGHNSMLPFQKGILYSNESLRNLLADLKLDYSDINYLITRRVNQDLLENLFSYLKGMNGANTHLTPLDFKHCLKKCEIYSEELVEVNSIDSVGRGKVSQEQMDLLKCFEEQFNIPEKSIEDEAQEYVVDYVAKRFISKYPNLGYKTEKLHDNEAATSWIQIMSNGHLITPSNELLLAAKYMEDEFQKLHGNNINRSSKIIEQLFKTVKQLHSLRDEVIKCLVWTRTFIRFNALNKAIEHDMPKNKITKKKIRKFIV</sequence>
<evidence type="ECO:0000313" key="2">
    <source>
        <dbReference type="EMBL" id="KAE9522603.1"/>
    </source>
</evidence>
<organism evidence="2 3">
    <name type="scientific">Aphis glycines</name>
    <name type="common">Soybean aphid</name>
    <dbReference type="NCBI Taxonomy" id="307491"/>
    <lineage>
        <taxon>Eukaryota</taxon>
        <taxon>Metazoa</taxon>
        <taxon>Ecdysozoa</taxon>
        <taxon>Arthropoda</taxon>
        <taxon>Hexapoda</taxon>
        <taxon>Insecta</taxon>
        <taxon>Pterygota</taxon>
        <taxon>Neoptera</taxon>
        <taxon>Paraneoptera</taxon>
        <taxon>Hemiptera</taxon>
        <taxon>Sternorrhyncha</taxon>
        <taxon>Aphidomorpha</taxon>
        <taxon>Aphidoidea</taxon>
        <taxon>Aphididae</taxon>
        <taxon>Aphidini</taxon>
        <taxon>Aphis</taxon>
        <taxon>Aphis</taxon>
    </lineage>
</organism>
<proteinExistence type="predicted"/>
<reference evidence="2 3" key="1">
    <citation type="submission" date="2019-08" db="EMBL/GenBank/DDBJ databases">
        <title>The genome of the soybean aphid Biotype 1, its phylome, world population structure and adaptation to the North American continent.</title>
        <authorList>
            <person name="Giordano R."/>
            <person name="Donthu R.K."/>
            <person name="Hernandez A.G."/>
            <person name="Wright C.L."/>
            <person name="Zimin A.V."/>
        </authorList>
    </citation>
    <scope>NUCLEOTIDE SEQUENCE [LARGE SCALE GENOMIC DNA]</scope>
    <source>
        <tissue evidence="2">Whole aphids</tissue>
    </source>
</reference>
<dbReference type="OrthoDB" id="6627680at2759"/>
<gene>
    <name evidence="2" type="ORF">AGLY_017025</name>
</gene>
<dbReference type="Pfam" id="PF21787">
    <property type="entry name" value="TNP-like_RNaseH_N"/>
    <property type="match status" value="1"/>
</dbReference>